<evidence type="ECO:0000259" key="1">
    <source>
        <dbReference type="Pfam" id="PF00171"/>
    </source>
</evidence>
<dbReference type="Gene3D" id="3.40.605.10">
    <property type="entry name" value="Aldehyde Dehydrogenase, Chain A, domain 1"/>
    <property type="match status" value="1"/>
</dbReference>
<comment type="caution">
    <text evidence="2">The sequence shown here is derived from an EMBL/GenBank/DDBJ whole genome shotgun (WGS) entry which is preliminary data.</text>
</comment>
<dbReference type="EMBL" id="BART01026172">
    <property type="protein sequence ID" value="GAG93685.1"/>
    <property type="molecule type" value="Genomic_DNA"/>
</dbReference>
<protein>
    <recommendedName>
        <fullName evidence="1">Aldehyde dehydrogenase domain-containing protein</fullName>
    </recommendedName>
</protein>
<organism evidence="2">
    <name type="scientific">marine sediment metagenome</name>
    <dbReference type="NCBI Taxonomy" id="412755"/>
    <lineage>
        <taxon>unclassified sequences</taxon>
        <taxon>metagenomes</taxon>
        <taxon>ecological metagenomes</taxon>
    </lineage>
</organism>
<proteinExistence type="predicted"/>
<dbReference type="InterPro" id="IPR016163">
    <property type="entry name" value="Ald_DH_C"/>
</dbReference>
<accession>X1BF83</accession>
<dbReference type="InterPro" id="IPR015590">
    <property type="entry name" value="Aldehyde_DH_dom"/>
</dbReference>
<dbReference type="PANTHER" id="PTHR11699">
    <property type="entry name" value="ALDEHYDE DEHYDROGENASE-RELATED"/>
    <property type="match status" value="1"/>
</dbReference>
<sequence>VQELEIKNKYTGEIIKTIPADTPETVHEKIKKVHKNQHLLREMDFFERAQLLSKLATKLRFKKKKLKDLVVAEGGLPIKYSEWELSIVLTGFKFCDWYYQFIEDKPLTGIEGEQNATIKYIPHGLSACISPRNTPISLPLYQMGANYLVGNGAIVKPSTACPLTMLEAYSTMKEMDFPGLDALDLVIAPGEWAVDEFLNSQLIKIIMTVTSSHTAKDILVRYGRMLKKTADKSMGVTMYTQPFKQFFFECAGNDAGIVMDDVNLEHVAKWNAMASYTNSG</sequence>
<dbReference type="GO" id="GO:0016620">
    <property type="term" value="F:oxidoreductase activity, acting on the aldehyde or oxo group of donors, NAD or NADP as acceptor"/>
    <property type="evidence" value="ECO:0007669"/>
    <property type="project" value="InterPro"/>
</dbReference>
<dbReference type="Pfam" id="PF00171">
    <property type="entry name" value="Aldedh"/>
    <property type="match status" value="1"/>
</dbReference>
<name>X1BF83_9ZZZZ</name>
<feature type="non-terminal residue" evidence="2">
    <location>
        <position position="1"/>
    </location>
</feature>
<dbReference type="InterPro" id="IPR016162">
    <property type="entry name" value="Ald_DH_N"/>
</dbReference>
<feature type="non-terminal residue" evidence="2">
    <location>
        <position position="280"/>
    </location>
</feature>
<reference evidence="2" key="1">
    <citation type="journal article" date="2014" name="Front. Microbiol.">
        <title>High frequency of phylogenetically diverse reductive dehalogenase-homologous genes in deep subseafloor sedimentary metagenomes.</title>
        <authorList>
            <person name="Kawai M."/>
            <person name="Futagami T."/>
            <person name="Toyoda A."/>
            <person name="Takaki Y."/>
            <person name="Nishi S."/>
            <person name="Hori S."/>
            <person name="Arai W."/>
            <person name="Tsubouchi T."/>
            <person name="Morono Y."/>
            <person name="Uchiyama I."/>
            <person name="Ito T."/>
            <person name="Fujiyama A."/>
            <person name="Inagaki F."/>
            <person name="Takami H."/>
        </authorList>
    </citation>
    <scope>NUCLEOTIDE SEQUENCE</scope>
    <source>
        <strain evidence="2">Expedition CK06-06</strain>
    </source>
</reference>
<dbReference type="InterPro" id="IPR016161">
    <property type="entry name" value="Ald_DH/histidinol_DH"/>
</dbReference>
<dbReference type="SUPFAM" id="SSF53720">
    <property type="entry name" value="ALDH-like"/>
    <property type="match status" value="1"/>
</dbReference>
<dbReference type="Gene3D" id="3.40.309.10">
    <property type="entry name" value="Aldehyde Dehydrogenase, Chain A, domain 2"/>
    <property type="match status" value="1"/>
</dbReference>
<evidence type="ECO:0000313" key="2">
    <source>
        <dbReference type="EMBL" id="GAG93685.1"/>
    </source>
</evidence>
<gene>
    <name evidence="2" type="ORF">S01H4_46767</name>
</gene>
<dbReference type="AlphaFoldDB" id="X1BF83"/>
<feature type="domain" description="Aldehyde dehydrogenase" evidence="1">
    <location>
        <begin position="4"/>
        <end position="280"/>
    </location>
</feature>